<keyword evidence="1" id="KW-0472">Membrane</keyword>
<keyword evidence="1" id="KW-0812">Transmembrane</keyword>
<protein>
    <submittedName>
        <fullName evidence="2">Uncharacterized protein</fullName>
    </submittedName>
</protein>
<feature type="transmembrane region" description="Helical" evidence="1">
    <location>
        <begin position="46"/>
        <end position="73"/>
    </location>
</feature>
<name>A0A0R2LE23_9LACO</name>
<dbReference type="AlphaFoldDB" id="A0A0R2LE23"/>
<dbReference type="PATRIC" id="fig|449659.4.peg.659"/>
<sequence>MLPKKSFAFLIEQLLINLLVSFNISMAINILHDAPQNFGSLFQPTLYGWIIALLMAYLLPLPKIGTAVGNFCLGSNSKYDTMIGIVLINVVTIVFILTMVFGGISWGSVMDWLSSLPFTILTGTVVVFLFSGPITRFASLFLPASMAELD</sequence>
<evidence type="ECO:0000256" key="1">
    <source>
        <dbReference type="SAM" id="Phobius"/>
    </source>
</evidence>
<keyword evidence="1" id="KW-1133">Transmembrane helix</keyword>
<proteinExistence type="predicted"/>
<gene>
    <name evidence="2" type="ORF">IV66_GL000653</name>
</gene>
<evidence type="ECO:0000313" key="2">
    <source>
        <dbReference type="EMBL" id="KRN96791.1"/>
    </source>
</evidence>
<accession>A0A0R2LE23</accession>
<dbReference type="RefSeq" id="WP_017868886.1">
    <property type="nucleotide sequence ID" value="NZ_BJYB01000018.1"/>
</dbReference>
<dbReference type="EMBL" id="JQCN01000064">
    <property type="protein sequence ID" value="KRN96791.1"/>
    <property type="molecule type" value="Genomic_DNA"/>
</dbReference>
<organism evidence="2 3">
    <name type="scientific">Ligilactobacillus pobuzihii</name>
    <dbReference type="NCBI Taxonomy" id="449659"/>
    <lineage>
        <taxon>Bacteria</taxon>
        <taxon>Bacillati</taxon>
        <taxon>Bacillota</taxon>
        <taxon>Bacilli</taxon>
        <taxon>Lactobacillales</taxon>
        <taxon>Lactobacillaceae</taxon>
        <taxon>Ligilactobacillus</taxon>
    </lineage>
</organism>
<keyword evidence="3" id="KW-1185">Reference proteome</keyword>
<dbReference type="Proteomes" id="UP000051886">
    <property type="component" value="Unassembled WGS sequence"/>
</dbReference>
<feature type="transmembrane region" description="Helical" evidence="1">
    <location>
        <begin position="85"/>
        <end position="106"/>
    </location>
</feature>
<evidence type="ECO:0000313" key="3">
    <source>
        <dbReference type="Proteomes" id="UP000051886"/>
    </source>
</evidence>
<feature type="transmembrane region" description="Helical" evidence="1">
    <location>
        <begin position="7"/>
        <end position="31"/>
    </location>
</feature>
<reference evidence="2 3" key="1">
    <citation type="journal article" date="2015" name="Genome Announc.">
        <title>Expanding the biotechnology potential of lactobacilli through comparative genomics of 213 strains and associated genera.</title>
        <authorList>
            <person name="Sun Z."/>
            <person name="Harris H.M."/>
            <person name="McCann A."/>
            <person name="Guo C."/>
            <person name="Argimon S."/>
            <person name="Zhang W."/>
            <person name="Yang X."/>
            <person name="Jeffery I.B."/>
            <person name="Cooney J.C."/>
            <person name="Kagawa T.F."/>
            <person name="Liu W."/>
            <person name="Song Y."/>
            <person name="Salvetti E."/>
            <person name="Wrobel A."/>
            <person name="Rasinkangas P."/>
            <person name="Parkhill J."/>
            <person name="Rea M.C."/>
            <person name="O'Sullivan O."/>
            <person name="Ritari J."/>
            <person name="Douillard F.P."/>
            <person name="Paul Ross R."/>
            <person name="Yang R."/>
            <person name="Briner A.E."/>
            <person name="Felis G.E."/>
            <person name="de Vos W.M."/>
            <person name="Barrangou R."/>
            <person name="Klaenhammer T.R."/>
            <person name="Caufield P.W."/>
            <person name="Cui Y."/>
            <person name="Zhang H."/>
            <person name="O'Toole P.W."/>
        </authorList>
    </citation>
    <scope>NUCLEOTIDE SEQUENCE [LARGE SCALE GENOMIC DNA]</scope>
    <source>
        <strain evidence="2 3">NBRC 103219</strain>
    </source>
</reference>
<comment type="caution">
    <text evidence="2">The sequence shown here is derived from an EMBL/GenBank/DDBJ whole genome shotgun (WGS) entry which is preliminary data.</text>
</comment>